<reference evidence="2 3" key="1">
    <citation type="submission" date="2014-04" db="EMBL/GenBank/DDBJ databases">
        <title>Evolutionary Origins and Diversification of the Mycorrhizal Mutualists.</title>
        <authorList>
            <consortium name="DOE Joint Genome Institute"/>
            <consortium name="Mycorrhizal Genomics Consortium"/>
            <person name="Kohler A."/>
            <person name="Kuo A."/>
            <person name="Nagy L.G."/>
            <person name="Floudas D."/>
            <person name="Copeland A."/>
            <person name="Barry K.W."/>
            <person name="Cichocki N."/>
            <person name="Veneault-Fourrey C."/>
            <person name="LaButti K."/>
            <person name="Lindquist E.A."/>
            <person name="Lipzen A."/>
            <person name="Lundell T."/>
            <person name="Morin E."/>
            <person name="Murat C."/>
            <person name="Riley R."/>
            <person name="Ohm R."/>
            <person name="Sun H."/>
            <person name="Tunlid A."/>
            <person name="Henrissat B."/>
            <person name="Grigoriev I.V."/>
            <person name="Hibbett D.S."/>
            <person name="Martin F."/>
        </authorList>
    </citation>
    <scope>NUCLEOTIDE SEQUENCE [LARGE SCALE GENOMIC DNA]</scope>
    <source>
        <strain evidence="2 3">MD-312</strain>
    </source>
</reference>
<dbReference type="GO" id="GO:0003677">
    <property type="term" value="F:DNA binding"/>
    <property type="evidence" value="ECO:0007669"/>
    <property type="project" value="TreeGrafter"/>
</dbReference>
<name>A0A0C9W4E1_9AGAM</name>
<feature type="region of interest" description="Disordered" evidence="1">
    <location>
        <begin position="210"/>
        <end position="278"/>
    </location>
</feature>
<dbReference type="AlphaFoldDB" id="A0A0C9W4E1"/>
<feature type="compositionally biased region" description="Polar residues" evidence="1">
    <location>
        <begin position="138"/>
        <end position="151"/>
    </location>
</feature>
<dbReference type="PANTHER" id="PTHR28027:SF1">
    <property type="entry name" value="CAMP INDEPENDENT REGULATORY PROTEIN (AFU_ORTHOLOGUE AFUA_3G09640)"/>
    <property type="match status" value="1"/>
</dbReference>
<dbReference type="InterPro" id="IPR018608">
    <property type="entry name" value="Gti1/Pac2"/>
</dbReference>
<proteinExistence type="predicted"/>
<dbReference type="Pfam" id="PF09729">
    <property type="entry name" value="Gti1_Pac2"/>
    <property type="match status" value="1"/>
</dbReference>
<protein>
    <recommendedName>
        <fullName evidence="4">cAMP-independent regulatory protein pac2</fullName>
    </recommendedName>
</protein>
<dbReference type="EMBL" id="KN839863">
    <property type="protein sequence ID" value="KIJ61293.1"/>
    <property type="molecule type" value="Genomic_DNA"/>
</dbReference>
<keyword evidence="3" id="KW-1185">Reference proteome</keyword>
<evidence type="ECO:0000313" key="3">
    <source>
        <dbReference type="Proteomes" id="UP000053820"/>
    </source>
</evidence>
<organism evidence="2 3">
    <name type="scientific">Hydnomerulius pinastri MD-312</name>
    <dbReference type="NCBI Taxonomy" id="994086"/>
    <lineage>
        <taxon>Eukaryota</taxon>
        <taxon>Fungi</taxon>
        <taxon>Dikarya</taxon>
        <taxon>Basidiomycota</taxon>
        <taxon>Agaricomycotina</taxon>
        <taxon>Agaricomycetes</taxon>
        <taxon>Agaricomycetidae</taxon>
        <taxon>Boletales</taxon>
        <taxon>Boletales incertae sedis</taxon>
        <taxon>Leucogyrophana</taxon>
    </lineage>
</organism>
<dbReference type="PANTHER" id="PTHR28027">
    <property type="entry name" value="TRANSCRIPTIONAL REGULATOR MIT1"/>
    <property type="match status" value="1"/>
</dbReference>
<sequence length="313" mass="35391">MILTEVPIPDARPIKSAISHFYDRRDHSRSTLVSARSKMQQPTRTRLRVRSPQDAQVIFHAVALGVLPMVTRRLDAEERRAISSGSIFVWEERGPNPEATGLGIERWTDGKRWGPSRVRDEFLFYQEKDPGPVEVEPNSDSDTTLGSGSHLQNGVHHEVVRSCLVKQTYSVYVDTVRGRRKWHLIAYFTGETVDHLQTVSEIPELARLHVPPGKYRSARHNPSRHRTRTGDDQSSNVLPHLQYAPYPSPTRISNSVFHGTTPQQPSPPGDDTRPAGFERNGQALAPLVYLQNLPPPRRHPLDEEALMAFYPVV</sequence>
<evidence type="ECO:0008006" key="4">
    <source>
        <dbReference type="Google" id="ProtNLM"/>
    </source>
</evidence>
<evidence type="ECO:0000313" key="2">
    <source>
        <dbReference type="EMBL" id="KIJ61293.1"/>
    </source>
</evidence>
<dbReference type="HOGENOM" id="CLU_028895_2_0_1"/>
<dbReference type="OrthoDB" id="5572844at2759"/>
<gene>
    <name evidence="2" type="ORF">HYDPIDRAFT_116039</name>
</gene>
<feature type="compositionally biased region" description="Polar residues" evidence="1">
    <location>
        <begin position="250"/>
        <end position="263"/>
    </location>
</feature>
<evidence type="ECO:0000256" key="1">
    <source>
        <dbReference type="SAM" id="MobiDB-lite"/>
    </source>
</evidence>
<feature type="compositionally biased region" description="Basic residues" evidence="1">
    <location>
        <begin position="216"/>
        <end position="227"/>
    </location>
</feature>
<dbReference type="Proteomes" id="UP000053820">
    <property type="component" value="Unassembled WGS sequence"/>
</dbReference>
<accession>A0A0C9W4E1</accession>
<feature type="region of interest" description="Disordered" evidence="1">
    <location>
        <begin position="129"/>
        <end position="151"/>
    </location>
</feature>